<dbReference type="Proteomes" id="UP000474042">
    <property type="component" value="Unassembled WGS sequence"/>
</dbReference>
<accession>A0A6L9ENZ5</accession>
<protein>
    <submittedName>
        <fullName evidence="1">Uncharacterized protein</fullName>
    </submittedName>
</protein>
<reference evidence="1 2" key="1">
    <citation type="submission" date="2020-01" db="EMBL/GenBank/DDBJ databases">
        <title>Genome sequence of a 1,3-propanediol producer, Clostridium butyricum S3.</title>
        <authorList>
            <person name="Zhou J."/>
        </authorList>
    </citation>
    <scope>NUCLEOTIDE SEQUENCE [LARGE SCALE GENOMIC DNA]</scope>
    <source>
        <strain evidence="1 2">S3</strain>
    </source>
</reference>
<sequence length="98" mass="11299">MSDNWLALAAAILSPREIHIAEALRRLEIKVPQSKNNVVIDDKQFDRIQELRGKKVPWNYIAKQLGYKVTGQVVRDKFYRILAKKKNCKDTDQSSLSS</sequence>
<organism evidence="1 2">
    <name type="scientific">Clostridium butyricum</name>
    <dbReference type="NCBI Taxonomy" id="1492"/>
    <lineage>
        <taxon>Bacteria</taxon>
        <taxon>Bacillati</taxon>
        <taxon>Bacillota</taxon>
        <taxon>Clostridia</taxon>
        <taxon>Eubacteriales</taxon>
        <taxon>Clostridiaceae</taxon>
        <taxon>Clostridium</taxon>
    </lineage>
</organism>
<dbReference type="AlphaFoldDB" id="A0A6L9ENZ5"/>
<proteinExistence type="predicted"/>
<dbReference type="EMBL" id="WOFV02000025">
    <property type="protein sequence ID" value="NAS18081.1"/>
    <property type="molecule type" value="Genomic_DNA"/>
</dbReference>
<name>A0A6L9ENZ5_CLOBU</name>
<evidence type="ECO:0000313" key="2">
    <source>
        <dbReference type="Proteomes" id="UP000474042"/>
    </source>
</evidence>
<evidence type="ECO:0000313" key="1">
    <source>
        <dbReference type="EMBL" id="NAS18081.1"/>
    </source>
</evidence>
<gene>
    <name evidence="1" type="ORF">GND98_009400</name>
</gene>
<comment type="caution">
    <text evidence="1">The sequence shown here is derived from an EMBL/GenBank/DDBJ whole genome shotgun (WGS) entry which is preliminary data.</text>
</comment>